<feature type="compositionally biased region" description="Polar residues" evidence="1">
    <location>
        <begin position="60"/>
        <end position="77"/>
    </location>
</feature>
<proteinExistence type="predicted"/>
<name>A0AAE1B0L7_9GAST</name>
<dbReference type="EMBL" id="JAWDGP010000750">
    <property type="protein sequence ID" value="KAK3797589.1"/>
    <property type="molecule type" value="Genomic_DNA"/>
</dbReference>
<protein>
    <submittedName>
        <fullName evidence="2">Uncharacterized protein</fullName>
    </submittedName>
</protein>
<sequence length="103" mass="11295">MDDASSFPQDHFASGIRKNVFDRQLICLSECLPPLMITMPLVLTNLISWRQNWMGAEAATDSSNGPNNSGAITPLRSPSSARLQAEVAASLWPALRLYKPSHI</sequence>
<feature type="region of interest" description="Disordered" evidence="1">
    <location>
        <begin position="58"/>
        <end position="77"/>
    </location>
</feature>
<comment type="caution">
    <text evidence="2">The sequence shown here is derived from an EMBL/GenBank/DDBJ whole genome shotgun (WGS) entry which is preliminary data.</text>
</comment>
<evidence type="ECO:0000256" key="1">
    <source>
        <dbReference type="SAM" id="MobiDB-lite"/>
    </source>
</evidence>
<accession>A0AAE1B0L7</accession>
<evidence type="ECO:0000313" key="3">
    <source>
        <dbReference type="Proteomes" id="UP001283361"/>
    </source>
</evidence>
<gene>
    <name evidence="2" type="ORF">RRG08_054617</name>
</gene>
<dbReference type="AlphaFoldDB" id="A0AAE1B0L7"/>
<reference evidence="2" key="1">
    <citation type="journal article" date="2023" name="G3 (Bethesda)">
        <title>A reference genome for the long-term kleptoplast-retaining sea slug Elysia crispata morphotype clarki.</title>
        <authorList>
            <person name="Eastman K.E."/>
            <person name="Pendleton A.L."/>
            <person name="Shaikh M.A."/>
            <person name="Suttiyut T."/>
            <person name="Ogas R."/>
            <person name="Tomko P."/>
            <person name="Gavelis G."/>
            <person name="Widhalm J.R."/>
            <person name="Wisecaver J.H."/>
        </authorList>
    </citation>
    <scope>NUCLEOTIDE SEQUENCE</scope>
    <source>
        <strain evidence="2">ECLA1</strain>
    </source>
</reference>
<dbReference type="Proteomes" id="UP001283361">
    <property type="component" value="Unassembled WGS sequence"/>
</dbReference>
<organism evidence="2 3">
    <name type="scientific">Elysia crispata</name>
    <name type="common">lettuce slug</name>
    <dbReference type="NCBI Taxonomy" id="231223"/>
    <lineage>
        <taxon>Eukaryota</taxon>
        <taxon>Metazoa</taxon>
        <taxon>Spiralia</taxon>
        <taxon>Lophotrochozoa</taxon>
        <taxon>Mollusca</taxon>
        <taxon>Gastropoda</taxon>
        <taxon>Heterobranchia</taxon>
        <taxon>Euthyneura</taxon>
        <taxon>Panpulmonata</taxon>
        <taxon>Sacoglossa</taxon>
        <taxon>Placobranchoidea</taxon>
        <taxon>Plakobranchidae</taxon>
        <taxon>Elysia</taxon>
    </lineage>
</organism>
<keyword evidence="3" id="KW-1185">Reference proteome</keyword>
<evidence type="ECO:0000313" key="2">
    <source>
        <dbReference type="EMBL" id="KAK3797589.1"/>
    </source>
</evidence>